<dbReference type="GO" id="GO:0016491">
    <property type="term" value="F:oxidoreductase activity"/>
    <property type="evidence" value="ECO:0007669"/>
    <property type="project" value="InterPro"/>
</dbReference>
<dbReference type="SFLD" id="SFLDG01067">
    <property type="entry name" value="SPASM/twitch_domain_containing"/>
    <property type="match status" value="1"/>
</dbReference>
<dbReference type="GO" id="GO:0046872">
    <property type="term" value="F:metal ion binding"/>
    <property type="evidence" value="ECO:0007669"/>
    <property type="project" value="UniProtKB-KW"/>
</dbReference>
<dbReference type="PANTHER" id="PTHR43273:SF8">
    <property type="entry name" value="RADICAL SAM DOMAIN PROTEIN"/>
    <property type="match status" value="1"/>
</dbReference>
<gene>
    <name evidence="6" type="ORF">HD597_004018</name>
</gene>
<dbReference type="InterPro" id="IPR007197">
    <property type="entry name" value="rSAM"/>
</dbReference>
<dbReference type="PANTHER" id="PTHR43273">
    <property type="entry name" value="ANAEROBIC SULFATASE-MATURATING ENZYME HOMOLOG ASLB-RELATED"/>
    <property type="match status" value="1"/>
</dbReference>
<evidence type="ECO:0000313" key="7">
    <source>
        <dbReference type="Proteomes" id="UP001139648"/>
    </source>
</evidence>
<keyword evidence="2" id="KW-0479">Metal-binding</keyword>
<protein>
    <recommendedName>
        <fullName evidence="5">Radical SAM core domain-containing protein</fullName>
    </recommendedName>
</protein>
<dbReference type="SFLD" id="SFLDG01072">
    <property type="entry name" value="dehydrogenase_like"/>
    <property type="match status" value="1"/>
</dbReference>
<evidence type="ECO:0000256" key="4">
    <source>
        <dbReference type="ARBA" id="ARBA00023014"/>
    </source>
</evidence>
<dbReference type="InterPro" id="IPR058240">
    <property type="entry name" value="rSAM_sf"/>
</dbReference>
<comment type="caution">
    <text evidence="6">The sequence shown here is derived from an EMBL/GenBank/DDBJ whole genome shotgun (WGS) entry which is preliminary data.</text>
</comment>
<sequence>MGGARDQRAGSKTPDNWPENLDIDALLATGWRPTPFQEFVLKVHGRCDLACDYCYVYRSADQRWRTQPRIMSLTVAARAAARIAEHAERHRLTHVRVVLHGGEPLLRTPHDLAQIIELIRRATGDLAHVEMTVQTNGMRLHEPYLQLFKRNDVRVGVSLDGDATAHNRHRRTPNGGGSHDLVAAGIRRLISPSYRHLFGGLLCVIDPRTDATSVYKGLLEYDPPMVDFLLPHGHWSVPPPGRVQGDPATPYADWLIEIFELWYGGTRTTVTVRFLAGIVNLLLGGRAAAQGVGLAPHRTVIVETDGGIEQGDVLKTSRPGVKRSGRNVLRDPFDAALRERQVVAQQLGLAALAPLCRSCTLRWICGGGFYPHRYKEGAGFANPSVYCPDLYRLIHHIKARVGTDLARSSAVPA</sequence>
<dbReference type="CDD" id="cd01335">
    <property type="entry name" value="Radical_SAM"/>
    <property type="match status" value="1"/>
</dbReference>
<proteinExistence type="predicted"/>
<evidence type="ECO:0000256" key="2">
    <source>
        <dbReference type="ARBA" id="ARBA00022723"/>
    </source>
</evidence>
<dbReference type="RefSeq" id="WP_253744148.1">
    <property type="nucleotide sequence ID" value="NZ_BAABKA010000090.1"/>
</dbReference>
<accession>A0A9X2GMH7</accession>
<dbReference type="InterPro" id="IPR013785">
    <property type="entry name" value="Aldolase_TIM"/>
</dbReference>
<dbReference type="InterPro" id="IPR023867">
    <property type="entry name" value="Sulphatase_maturase_rSAM"/>
</dbReference>
<dbReference type="NCBIfam" id="TIGR04269">
    <property type="entry name" value="SAM_SPASM_FxsB"/>
    <property type="match status" value="1"/>
</dbReference>
<dbReference type="InterPro" id="IPR026335">
    <property type="entry name" value="rSAM_SPASM_FxsB"/>
</dbReference>
<evidence type="ECO:0000256" key="3">
    <source>
        <dbReference type="ARBA" id="ARBA00023004"/>
    </source>
</evidence>
<keyword evidence="7" id="KW-1185">Reference proteome</keyword>
<dbReference type="EMBL" id="JAMZEB010000002">
    <property type="protein sequence ID" value="MCP2356998.1"/>
    <property type="molecule type" value="Genomic_DNA"/>
</dbReference>
<dbReference type="PROSITE" id="PS51918">
    <property type="entry name" value="RADICAL_SAM"/>
    <property type="match status" value="1"/>
</dbReference>
<dbReference type="GO" id="GO:0051536">
    <property type="term" value="F:iron-sulfur cluster binding"/>
    <property type="evidence" value="ECO:0007669"/>
    <property type="project" value="UniProtKB-KW"/>
</dbReference>
<feature type="domain" description="Radical SAM core" evidence="5">
    <location>
        <begin position="31"/>
        <end position="267"/>
    </location>
</feature>
<organism evidence="6 7">
    <name type="scientific">Nonomuraea thailandensis</name>
    <dbReference type="NCBI Taxonomy" id="1188745"/>
    <lineage>
        <taxon>Bacteria</taxon>
        <taxon>Bacillati</taxon>
        <taxon>Actinomycetota</taxon>
        <taxon>Actinomycetes</taxon>
        <taxon>Streptosporangiales</taxon>
        <taxon>Streptosporangiaceae</taxon>
        <taxon>Nonomuraea</taxon>
    </lineage>
</organism>
<keyword evidence="1" id="KW-0949">S-adenosyl-L-methionine</keyword>
<dbReference type="Gene3D" id="3.20.20.70">
    <property type="entry name" value="Aldolase class I"/>
    <property type="match status" value="1"/>
</dbReference>
<dbReference type="Proteomes" id="UP001139648">
    <property type="component" value="Unassembled WGS sequence"/>
</dbReference>
<evidence type="ECO:0000256" key="1">
    <source>
        <dbReference type="ARBA" id="ARBA00022691"/>
    </source>
</evidence>
<name>A0A9X2GMH7_9ACTN</name>
<evidence type="ECO:0000313" key="6">
    <source>
        <dbReference type="EMBL" id="MCP2356998.1"/>
    </source>
</evidence>
<keyword evidence="3" id="KW-0408">Iron</keyword>
<keyword evidence="4" id="KW-0411">Iron-sulfur</keyword>
<dbReference type="AlphaFoldDB" id="A0A9X2GMH7"/>
<evidence type="ECO:0000259" key="5">
    <source>
        <dbReference type="PROSITE" id="PS51918"/>
    </source>
</evidence>
<dbReference type="Pfam" id="PF04055">
    <property type="entry name" value="Radical_SAM"/>
    <property type="match status" value="1"/>
</dbReference>
<dbReference type="SFLD" id="SFLDG01386">
    <property type="entry name" value="main_SPASM_domain-containing"/>
    <property type="match status" value="1"/>
</dbReference>
<dbReference type="SUPFAM" id="SSF102114">
    <property type="entry name" value="Radical SAM enzymes"/>
    <property type="match status" value="1"/>
</dbReference>
<dbReference type="SFLD" id="SFLDS00029">
    <property type="entry name" value="Radical_SAM"/>
    <property type="match status" value="1"/>
</dbReference>
<reference evidence="6" key="1">
    <citation type="submission" date="2022-06" db="EMBL/GenBank/DDBJ databases">
        <title>Sequencing the genomes of 1000 actinobacteria strains.</title>
        <authorList>
            <person name="Klenk H.-P."/>
        </authorList>
    </citation>
    <scope>NUCLEOTIDE SEQUENCE</scope>
    <source>
        <strain evidence="6">DSM 46694</strain>
    </source>
</reference>